<dbReference type="Proteomes" id="UP001469553">
    <property type="component" value="Unassembled WGS sequence"/>
</dbReference>
<sequence>MPRVCGAVIKAKGFTLQPFSLRLLNEDHQPSTEDAIILTPPFIRNLHQSLAFSSIFLARGSPRGPTLCSCPSSLQQEFLDRHAPRSCHSVLRQRCL</sequence>
<reference evidence="1 2" key="1">
    <citation type="submission" date="2021-06" db="EMBL/GenBank/DDBJ databases">
        <authorList>
            <person name="Palmer J.M."/>
        </authorList>
    </citation>
    <scope>NUCLEOTIDE SEQUENCE [LARGE SCALE GENOMIC DNA]</scope>
    <source>
        <strain evidence="1 2">AS_MEX2019</strain>
        <tissue evidence="1">Muscle</tissue>
    </source>
</reference>
<dbReference type="EMBL" id="JAHRIP010089572">
    <property type="protein sequence ID" value="MEQ2316652.1"/>
    <property type="molecule type" value="Genomic_DNA"/>
</dbReference>
<evidence type="ECO:0000313" key="2">
    <source>
        <dbReference type="Proteomes" id="UP001469553"/>
    </source>
</evidence>
<keyword evidence="2" id="KW-1185">Reference proteome</keyword>
<name>A0ABV1AF19_9TELE</name>
<feature type="non-terminal residue" evidence="1">
    <location>
        <position position="96"/>
    </location>
</feature>
<organism evidence="1 2">
    <name type="scientific">Ameca splendens</name>
    <dbReference type="NCBI Taxonomy" id="208324"/>
    <lineage>
        <taxon>Eukaryota</taxon>
        <taxon>Metazoa</taxon>
        <taxon>Chordata</taxon>
        <taxon>Craniata</taxon>
        <taxon>Vertebrata</taxon>
        <taxon>Euteleostomi</taxon>
        <taxon>Actinopterygii</taxon>
        <taxon>Neopterygii</taxon>
        <taxon>Teleostei</taxon>
        <taxon>Neoteleostei</taxon>
        <taxon>Acanthomorphata</taxon>
        <taxon>Ovalentaria</taxon>
        <taxon>Atherinomorphae</taxon>
        <taxon>Cyprinodontiformes</taxon>
        <taxon>Goodeidae</taxon>
        <taxon>Ameca</taxon>
    </lineage>
</organism>
<gene>
    <name evidence="1" type="ORF">AMECASPLE_034597</name>
</gene>
<accession>A0ABV1AF19</accession>
<evidence type="ECO:0000313" key="1">
    <source>
        <dbReference type="EMBL" id="MEQ2316652.1"/>
    </source>
</evidence>
<comment type="caution">
    <text evidence="1">The sequence shown here is derived from an EMBL/GenBank/DDBJ whole genome shotgun (WGS) entry which is preliminary data.</text>
</comment>
<proteinExistence type="predicted"/>
<protein>
    <submittedName>
        <fullName evidence="1">Uncharacterized protein</fullName>
    </submittedName>
</protein>